<keyword evidence="10" id="KW-0620">Polyamine biosynthesis</keyword>
<feature type="domain" description="PABS" evidence="11">
    <location>
        <begin position="30"/>
        <end position="268"/>
    </location>
</feature>
<dbReference type="InterPro" id="IPR037163">
    <property type="entry name" value="Spermidine_synt_N_sf"/>
</dbReference>
<dbReference type="Pfam" id="PF17284">
    <property type="entry name" value="Spermine_synt_N"/>
    <property type="match status" value="1"/>
</dbReference>
<dbReference type="FunFam" id="2.30.140.10:FF:000001">
    <property type="entry name" value="SPE3p Spermidine synthase"/>
    <property type="match status" value="1"/>
</dbReference>
<dbReference type="OrthoDB" id="38125at2759"/>
<dbReference type="GO" id="GO:0008295">
    <property type="term" value="P:spermidine biosynthetic process"/>
    <property type="evidence" value="ECO:0007669"/>
    <property type="project" value="TreeGrafter"/>
</dbReference>
<evidence type="ECO:0000259" key="11">
    <source>
        <dbReference type="PROSITE" id="PS51006"/>
    </source>
</evidence>
<evidence type="ECO:0000256" key="10">
    <source>
        <dbReference type="PROSITE-ProRule" id="PRU00354"/>
    </source>
</evidence>
<evidence type="ECO:0000256" key="8">
    <source>
        <dbReference type="ARBA" id="ARBA00072554"/>
    </source>
</evidence>
<dbReference type="FunFam" id="3.40.50.150:FF:000013">
    <property type="entry name" value="Spermidine synthase"/>
    <property type="match status" value="1"/>
</dbReference>
<comment type="function">
    <text evidence="7">Catalyzes the production of spermidine from putrescine and decarboxylated S-adenosylmethionine (dcSAM). Has a strong preference for putrescine as substrate, and has very low activity towards 1,3-diaminopropane. Has extremely low activity towards spermidine.</text>
</comment>
<comment type="subunit">
    <text evidence="3">Homodimer or homotetramer.</text>
</comment>
<dbReference type="HAMAP" id="MF_00198">
    <property type="entry name" value="Spermidine_synth"/>
    <property type="match status" value="1"/>
</dbReference>
<dbReference type="EnsemblMetazoa" id="CLYHEMT007670.1">
    <property type="protein sequence ID" value="CLYHEMP007670.1"/>
    <property type="gene ID" value="CLYHEMG007670"/>
</dbReference>
<dbReference type="PANTHER" id="PTHR11558:SF11">
    <property type="entry name" value="SPERMIDINE SYNTHASE"/>
    <property type="match status" value="1"/>
</dbReference>
<keyword evidence="5 10" id="KW-0808">Transferase</keyword>
<comment type="catalytic activity">
    <reaction evidence="6">
        <text>S-adenosyl 3-(methylsulfanyl)propylamine + putrescine = S-methyl-5'-thioadenosine + spermidine + H(+)</text>
        <dbReference type="Rhea" id="RHEA:12721"/>
        <dbReference type="ChEBI" id="CHEBI:15378"/>
        <dbReference type="ChEBI" id="CHEBI:17509"/>
        <dbReference type="ChEBI" id="CHEBI:57443"/>
        <dbReference type="ChEBI" id="CHEBI:57834"/>
        <dbReference type="ChEBI" id="CHEBI:326268"/>
        <dbReference type="EC" id="2.5.1.16"/>
    </reaction>
</comment>
<evidence type="ECO:0000313" key="13">
    <source>
        <dbReference type="Proteomes" id="UP000594262"/>
    </source>
</evidence>
<dbReference type="PANTHER" id="PTHR11558">
    <property type="entry name" value="SPERMIDINE/SPERMINE SYNTHASE"/>
    <property type="match status" value="1"/>
</dbReference>
<dbReference type="GO" id="GO:0005829">
    <property type="term" value="C:cytosol"/>
    <property type="evidence" value="ECO:0007669"/>
    <property type="project" value="TreeGrafter"/>
</dbReference>
<dbReference type="InterPro" id="IPR035246">
    <property type="entry name" value="Spermidine_synt_N"/>
</dbReference>
<dbReference type="InterPro" id="IPR030374">
    <property type="entry name" value="PABS"/>
</dbReference>
<dbReference type="Proteomes" id="UP000594262">
    <property type="component" value="Unplaced"/>
</dbReference>
<organism evidence="12 13">
    <name type="scientific">Clytia hemisphaerica</name>
    <dbReference type="NCBI Taxonomy" id="252671"/>
    <lineage>
        <taxon>Eukaryota</taxon>
        <taxon>Metazoa</taxon>
        <taxon>Cnidaria</taxon>
        <taxon>Hydrozoa</taxon>
        <taxon>Hydroidolina</taxon>
        <taxon>Leptothecata</taxon>
        <taxon>Obeliida</taxon>
        <taxon>Clytiidae</taxon>
        <taxon>Clytia</taxon>
    </lineage>
</organism>
<dbReference type="AlphaFoldDB" id="A0A7M5U8W8"/>
<dbReference type="SUPFAM" id="SSF53335">
    <property type="entry name" value="S-adenosyl-L-methionine-dependent methyltransferases"/>
    <property type="match status" value="1"/>
</dbReference>
<dbReference type="Gene3D" id="2.30.140.10">
    <property type="entry name" value="Spermidine synthase, tetramerisation domain"/>
    <property type="match status" value="1"/>
</dbReference>
<evidence type="ECO:0000313" key="12">
    <source>
        <dbReference type="EnsemblMetazoa" id="CLYHEMP007670.1"/>
    </source>
</evidence>
<dbReference type="Pfam" id="PF01564">
    <property type="entry name" value="Spermine_synth"/>
    <property type="match status" value="1"/>
</dbReference>
<dbReference type="CDD" id="cd02440">
    <property type="entry name" value="AdoMet_MTases"/>
    <property type="match status" value="1"/>
</dbReference>
<feature type="active site" description="Proton acceptor" evidence="10">
    <location>
        <position position="185"/>
    </location>
</feature>
<protein>
    <recommendedName>
        <fullName evidence="8">Spermidine synthase</fullName>
        <ecNumber evidence="4">2.5.1.16</ecNumber>
    </recommendedName>
    <alternativeName>
        <fullName evidence="9">Putrescine aminopropyltransferase</fullName>
    </alternativeName>
</protein>
<evidence type="ECO:0000256" key="5">
    <source>
        <dbReference type="ARBA" id="ARBA00022679"/>
    </source>
</evidence>
<accession>A0A7M5U8W8</accession>
<evidence type="ECO:0000256" key="9">
    <source>
        <dbReference type="ARBA" id="ARBA00082964"/>
    </source>
</evidence>
<proteinExistence type="inferred from homology"/>
<dbReference type="Gene3D" id="3.40.50.150">
    <property type="entry name" value="Vaccinia Virus protein VP39"/>
    <property type="match status" value="1"/>
</dbReference>
<evidence type="ECO:0000256" key="7">
    <source>
        <dbReference type="ARBA" id="ARBA00053963"/>
    </source>
</evidence>
<dbReference type="NCBIfam" id="NF002010">
    <property type="entry name" value="PRK00811.1"/>
    <property type="match status" value="1"/>
</dbReference>
<evidence type="ECO:0000256" key="6">
    <source>
        <dbReference type="ARBA" id="ARBA00049307"/>
    </source>
</evidence>
<dbReference type="PROSITE" id="PS51006">
    <property type="entry name" value="PABS_2"/>
    <property type="match status" value="1"/>
</dbReference>
<dbReference type="InterPro" id="IPR001045">
    <property type="entry name" value="Spermi_synthase"/>
</dbReference>
<dbReference type="NCBIfam" id="NF037959">
    <property type="entry name" value="MFS_SpdSyn"/>
    <property type="match status" value="1"/>
</dbReference>
<keyword evidence="13" id="KW-1185">Reference proteome</keyword>
<evidence type="ECO:0000256" key="1">
    <source>
        <dbReference type="ARBA" id="ARBA00005123"/>
    </source>
</evidence>
<dbReference type="NCBIfam" id="TIGR00417">
    <property type="entry name" value="speE"/>
    <property type="match status" value="1"/>
</dbReference>
<comment type="pathway">
    <text evidence="1">Amine and polyamine biosynthesis; spermidine biosynthesis; spermidine from putrescine: step 1/1.</text>
</comment>
<dbReference type="EC" id="2.5.1.16" evidence="4"/>
<evidence type="ECO:0000256" key="4">
    <source>
        <dbReference type="ARBA" id="ARBA00012455"/>
    </source>
</evidence>
<evidence type="ECO:0000256" key="2">
    <source>
        <dbReference type="ARBA" id="ARBA00007867"/>
    </source>
</evidence>
<evidence type="ECO:0000256" key="3">
    <source>
        <dbReference type="ARBA" id="ARBA00011774"/>
    </source>
</evidence>
<comment type="similarity">
    <text evidence="2">Belongs to the spermidine/spermine synthase family.</text>
</comment>
<sequence length="315" mass="35705">FDLEINDLKNTKIYRMSDGENQKSLFKLDGKWFHETGKVFPGQAMSLEVEEVLFHQKSPYQDVLVFQSKTYGRVMVLDGMINSTSRDECAYQEMISFLPLNSHPNPKSVLVVGGGDGGVARDCAKHSKVERITMIEIDQMVVDASKEFLPEMAIGMSHPKVKLFVGDGLEYLENNEDTYDVIIADLSDPDDGGPAAKLFQETFYKLMKDRLNPGGIICAQGEVIWLDLEQCIKPMIDFCQKHFPSVTYACNNVPTYTCGIIGYVICSLEKDKDFRTPLHVFTEEEMDQMNLKYYNQDMHTGAFALPTFVKKKLNL</sequence>
<dbReference type="GO" id="GO:0004766">
    <property type="term" value="F:spermidine synthase activity"/>
    <property type="evidence" value="ECO:0007669"/>
    <property type="project" value="UniProtKB-EC"/>
</dbReference>
<reference evidence="12" key="1">
    <citation type="submission" date="2021-01" db="UniProtKB">
        <authorList>
            <consortium name="EnsemblMetazoa"/>
        </authorList>
    </citation>
    <scope>IDENTIFICATION</scope>
</reference>
<dbReference type="InterPro" id="IPR029063">
    <property type="entry name" value="SAM-dependent_MTases_sf"/>
</dbReference>
<name>A0A7M5U8W8_9CNID</name>